<keyword evidence="2" id="KW-0560">Oxidoreductase</keyword>
<dbReference type="PRINTS" id="PR00080">
    <property type="entry name" value="SDRFAMILY"/>
</dbReference>
<dbReference type="AlphaFoldDB" id="A0A1I5TSR2"/>
<gene>
    <name evidence="5" type="ORF">SAMN04489713_118113</name>
</gene>
<dbReference type="STRING" id="1993.SAMN04489713_118113"/>
<dbReference type="InterPro" id="IPR036291">
    <property type="entry name" value="NAD(P)-bd_dom_sf"/>
</dbReference>
<dbReference type="SUPFAM" id="SSF51735">
    <property type="entry name" value="NAD(P)-binding Rossmann-fold domains"/>
    <property type="match status" value="1"/>
</dbReference>
<comment type="similarity">
    <text evidence="1">Belongs to the short-chain dehydrogenases/reductases (SDR) family.</text>
</comment>
<sequence length="264" mass="27058">MAEASSATEATAGAAAGWLGLRGARVLVLGAGGIGAECARGYLDAGADVTVVDRDPERLAALPAGPDGTRPRTRAADLTEPGAGAAAVRYAVDGMGGLDVLLHCVGVNDRRPILEFTEAEWDRVLRTNLSTAFGAAQAAGRHMVEAGGGRIVLLSSVSGHLAHKRHGPYAASKGGMNQMMRVMAAEWACHGVTVNAVAPGYVETALTAGHLARPGVREDLVRLVPAGRLGTPAEVVGPVLFLSSPHAAFMTGHVMYVDGGRTLV</sequence>
<accession>A0A1I5TSR2</accession>
<dbReference type="GO" id="GO:0016616">
    <property type="term" value="F:oxidoreductase activity, acting on the CH-OH group of donors, NAD or NADP as acceptor"/>
    <property type="evidence" value="ECO:0007669"/>
    <property type="project" value="TreeGrafter"/>
</dbReference>
<proteinExistence type="inferred from homology"/>
<evidence type="ECO:0000256" key="2">
    <source>
        <dbReference type="ARBA" id="ARBA00023002"/>
    </source>
</evidence>
<evidence type="ECO:0000313" key="6">
    <source>
        <dbReference type="Proteomes" id="UP000183413"/>
    </source>
</evidence>
<dbReference type="EMBL" id="FOVH01000018">
    <property type="protein sequence ID" value="SFP86089.1"/>
    <property type="molecule type" value="Genomic_DNA"/>
</dbReference>
<dbReference type="InterPro" id="IPR057326">
    <property type="entry name" value="KR_dom"/>
</dbReference>
<feature type="region of interest" description="Disordered" evidence="3">
    <location>
        <begin position="60"/>
        <end position="79"/>
    </location>
</feature>
<dbReference type="InterPro" id="IPR020904">
    <property type="entry name" value="Sc_DH/Rdtase_CS"/>
</dbReference>
<dbReference type="PANTHER" id="PTHR42760:SF133">
    <property type="entry name" value="3-OXOACYL-[ACYL-CARRIER-PROTEIN] REDUCTASE"/>
    <property type="match status" value="1"/>
</dbReference>
<dbReference type="FunFam" id="3.40.50.720:FF:000084">
    <property type="entry name" value="Short-chain dehydrogenase reductase"/>
    <property type="match status" value="1"/>
</dbReference>
<organism evidence="5 6">
    <name type="scientific">Actinomadura madurae</name>
    <dbReference type="NCBI Taxonomy" id="1993"/>
    <lineage>
        <taxon>Bacteria</taxon>
        <taxon>Bacillati</taxon>
        <taxon>Actinomycetota</taxon>
        <taxon>Actinomycetes</taxon>
        <taxon>Streptosporangiales</taxon>
        <taxon>Thermomonosporaceae</taxon>
        <taxon>Actinomadura</taxon>
    </lineage>
</organism>
<protein>
    <submittedName>
        <fullName evidence="5">Gluconate 5-dehydrogenase</fullName>
    </submittedName>
</protein>
<dbReference type="InParanoid" id="A0A1I5TSR2"/>
<dbReference type="Proteomes" id="UP000183413">
    <property type="component" value="Unassembled WGS sequence"/>
</dbReference>
<evidence type="ECO:0000256" key="1">
    <source>
        <dbReference type="ARBA" id="ARBA00006484"/>
    </source>
</evidence>
<evidence type="ECO:0000313" key="5">
    <source>
        <dbReference type="EMBL" id="SFP86089.1"/>
    </source>
</evidence>
<dbReference type="Pfam" id="PF13561">
    <property type="entry name" value="adh_short_C2"/>
    <property type="match status" value="1"/>
</dbReference>
<dbReference type="eggNOG" id="COG1028">
    <property type="taxonomic scope" value="Bacteria"/>
</dbReference>
<keyword evidence="6" id="KW-1185">Reference proteome</keyword>
<evidence type="ECO:0000256" key="3">
    <source>
        <dbReference type="SAM" id="MobiDB-lite"/>
    </source>
</evidence>
<dbReference type="CDD" id="cd05233">
    <property type="entry name" value="SDR_c"/>
    <property type="match status" value="1"/>
</dbReference>
<dbReference type="InterPro" id="IPR002347">
    <property type="entry name" value="SDR_fam"/>
</dbReference>
<dbReference type="PANTHER" id="PTHR42760">
    <property type="entry name" value="SHORT-CHAIN DEHYDROGENASES/REDUCTASES FAMILY MEMBER"/>
    <property type="match status" value="1"/>
</dbReference>
<name>A0A1I5TSR2_9ACTN</name>
<dbReference type="RefSeq" id="WP_143118759.1">
    <property type="nucleotide sequence ID" value="NZ_FOVH01000018.1"/>
</dbReference>
<feature type="domain" description="Ketoreductase" evidence="4">
    <location>
        <begin position="24"/>
        <end position="200"/>
    </location>
</feature>
<dbReference type="PRINTS" id="PR00081">
    <property type="entry name" value="GDHRDH"/>
</dbReference>
<reference evidence="5 6" key="1">
    <citation type="submission" date="2016-10" db="EMBL/GenBank/DDBJ databases">
        <authorList>
            <person name="de Groot N.N."/>
        </authorList>
    </citation>
    <scope>NUCLEOTIDE SEQUENCE [LARGE SCALE GENOMIC DNA]</scope>
    <source>
        <strain evidence="5 6">DSM 43067</strain>
    </source>
</reference>
<dbReference type="SMART" id="SM00822">
    <property type="entry name" value="PKS_KR"/>
    <property type="match status" value="1"/>
</dbReference>
<dbReference type="Gene3D" id="3.40.50.720">
    <property type="entry name" value="NAD(P)-binding Rossmann-like Domain"/>
    <property type="match status" value="1"/>
</dbReference>
<evidence type="ECO:0000259" key="4">
    <source>
        <dbReference type="SMART" id="SM00822"/>
    </source>
</evidence>
<dbReference type="PROSITE" id="PS00061">
    <property type="entry name" value="ADH_SHORT"/>
    <property type="match status" value="1"/>
</dbReference>